<evidence type="ECO:0000313" key="9">
    <source>
        <dbReference type="Proteomes" id="UP000728185"/>
    </source>
</evidence>
<evidence type="ECO:0000256" key="6">
    <source>
        <dbReference type="SAM" id="Phobius"/>
    </source>
</evidence>
<dbReference type="GO" id="GO:0031201">
    <property type="term" value="C:SNARE complex"/>
    <property type="evidence" value="ECO:0007669"/>
    <property type="project" value="TreeGrafter"/>
</dbReference>
<dbReference type="GO" id="GO:0006906">
    <property type="term" value="P:vesicle fusion"/>
    <property type="evidence" value="ECO:0007669"/>
    <property type="project" value="TreeGrafter"/>
</dbReference>
<comment type="caution">
    <text evidence="8">The sequence shown here is derived from an EMBL/GenBank/DDBJ whole genome shotgun (WGS) entry which is preliminary data.</text>
</comment>
<comment type="subcellular location">
    <subcellularLocation>
        <location evidence="1">Membrane</location>
        <topology evidence="1">Single-pass type IV membrane protein</topology>
    </subcellularLocation>
</comment>
<dbReference type="OrthoDB" id="10255013at2759"/>
<dbReference type="InterPro" id="IPR006011">
    <property type="entry name" value="Syntaxin_N"/>
</dbReference>
<dbReference type="PANTHER" id="PTHR19957:SF307">
    <property type="entry name" value="PROTEIN SSO1-RELATED"/>
    <property type="match status" value="1"/>
</dbReference>
<dbReference type="Gene3D" id="1.20.58.70">
    <property type="match status" value="1"/>
</dbReference>
<dbReference type="PROSITE" id="PS00914">
    <property type="entry name" value="SYNTAXIN"/>
    <property type="match status" value="1"/>
</dbReference>
<evidence type="ECO:0000256" key="4">
    <source>
        <dbReference type="ARBA" id="ARBA00022989"/>
    </source>
</evidence>
<dbReference type="CDD" id="cd15848">
    <property type="entry name" value="SNARE_syntaxin1-like"/>
    <property type="match status" value="1"/>
</dbReference>
<keyword evidence="4 6" id="KW-1133">Transmembrane helix</keyword>
<dbReference type="Proteomes" id="UP000728185">
    <property type="component" value="Unassembled WGS sequence"/>
</dbReference>
<dbReference type="PROSITE" id="PS50192">
    <property type="entry name" value="T_SNARE"/>
    <property type="match status" value="1"/>
</dbReference>
<keyword evidence="5 6" id="KW-0472">Membrane</keyword>
<feature type="domain" description="T-SNARE coiled-coil homology" evidence="7">
    <location>
        <begin position="107"/>
        <end position="169"/>
    </location>
</feature>
<sequence>MSTNLFIITVLEQTISQQEASDPGSANVRLRRTQHTTMTRQFLDVMASYNRTQTEYRDACKAQIKLKLEVAERPVTDDELDRMLQSDNPQIFTQGILMDTQQARQNVADIEARHEDIMKLERSIRELYELFNELANLVDTQGEMIDRIEYNVSNTKDHVENAKIAVTQAVVYKKKSRKKKIIIISVVVAVVVLLIIILVASLVPKR</sequence>
<evidence type="ECO:0000256" key="3">
    <source>
        <dbReference type="ARBA" id="ARBA00022692"/>
    </source>
</evidence>
<dbReference type="InterPro" id="IPR006012">
    <property type="entry name" value="Syntaxin/epimorphin_CS"/>
</dbReference>
<dbReference type="InterPro" id="IPR000727">
    <property type="entry name" value="T_SNARE_dom"/>
</dbReference>
<organism evidence="8 9">
    <name type="scientific">Fasciolopsis buskii</name>
    <dbReference type="NCBI Taxonomy" id="27845"/>
    <lineage>
        <taxon>Eukaryota</taxon>
        <taxon>Metazoa</taxon>
        <taxon>Spiralia</taxon>
        <taxon>Lophotrochozoa</taxon>
        <taxon>Platyhelminthes</taxon>
        <taxon>Trematoda</taxon>
        <taxon>Digenea</taxon>
        <taxon>Plagiorchiida</taxon>
        <taxon>Echinostomata</taxon>
        <taxon>Echinostomatoidea</taxon>
        <taxon>Fasciolidae</taxon>
        <taxon>Fasciolopsis</taxon>
    </lineage>
</organism>
<evidence type="ECO:0000259" key="7">
    <source>
        <dbReference type="PROSITE" id="PS50192"/>
    </source>
</evidence>
<dbReference type="EMBL" id="LUCM01000932">
    <property type="protein sequence ID" value="KAA0199774.1"/>
    <property type="molecule type" value="Genomic_DNA"/>
</dbReference>
<reference evidence="8" key="1">
    <citation type="submission" date="2019-05" db="EMBL/GenBank/DDBJ databases">
        <title>Annotation for the trematode Fasciolopsis buski.</title>
        <authorList>
            <person name="Choi Y.-J."/>
        </authorList>
    </citation>
    <scope>NUCLEOTIDE SEQUENCE</scope>
    <source>
        <strain evidence="8">HT</strain>
        <tissue evidence="8">Whole worm</tissue>
    </source>
</reference>
<dbReference type="GO" id="GO:0048278">
    <property type="term" value="P:vesicle docking"/>
    <property type="evidence" value="ECO:0007669"/>
    <property type="project" value="TreeGrafter"/>
</dbReference>
<dbReference type="AlphaFoldDB" id="A0A8E0S2A4"/>
<proteinExistence type="inferred from homology"/>
<dbReference type="PANTHER" id="PTHR19957">
    <property type="entry name" value="SYNTAXIN"/>
    <property type="match status" value="1"/>
</dbReference>
<comment type="similarity">
    <text evidence="2">Belongs to the syntaxin family.</text>
</comment>
<keyword evidence="3 6" id="KW-0812">Transmembrane</keyword>
<dbReference type="Pfam" id="PF00804">
    <property type="entry name" value="Syntaxin"/>
    <property type="match status" value="1"/>
</dbReference>
<dbReference type="SMART" id="SM00397">
    <property type="entry name" value="t_SNARE"/>
    <property type="match status" value="1"/>
</dbReference>
<dbReference type="SUPFAM" id="SSF47661">
    <property type="entry name" value="t-snare proteins"/>
    <property type="match status" value="1"/>
</dbReference>
<feature type="transmembrane region" description="Helical" evidence="6">
    <location>
        <begin position="181"/>
        <end position="203"/>
    </location>
</feature>
<dbReference type="Pfam" id="PF05739">
    <property type="entry name" value="SNARE"/>
    <property type="match status" value="1"/>
</dbReference>
<protein>
    <submittedName>
        <fullName evidence="8">Syntaxin</fullName>
    </submittedName>
</protein>
<keyword evidence="9" id="KW-1185">Reference proteome</keyword>
<dbReference type="GO" id="GO:0006887">
    <property type="term" value="P:exocytosis"/>
    <property type="evidence" value="ECO:0007669"/>
    <property type="project" value="TreeGrafter"/>
</dbReference>
<evidence type="ECO:0000256" key="2">
    <source>
        <dbReference type="ARBA" id="ARBA00009063"/>
    </source>
</evidence>
<dbReference type="InterPro" id="IPR010989">
    <property type="entry name" value="SNARE"/>
</dbReference>
<dbReference type="GO" id="GO:0005886">
    <property type="term" value="C:plasma membrane"/>
    <property type="evidence" value="ECO:0007669"/>
    <property type="project" value="TreeGrafter"/>
</dbReference>
<evidence type="ECO:0000256" key="1">
    <source>
        <dbReference type="ARBA" id="ARBA00004211"/>
    </source>
</evidence>
<gene>
    <name evidence="8" type="ORF">FBUS_01568</name>
</gene>
<dbReference type="GO" id="GO:0000149">
    <property type="term" value="F:SNARE binding"/>
    <property type="evidence" value="ECO:0007669"/>
    <property type="project" value="TreeGrafter"/>
</dbReference>
<dbReference type="InterPro" id="IPR045242">
    <property type="entry name" value="Syntaxin"/>
</dbReference>
<evidence type="ECO:0000256" key="5">
    <source>
        <dbReference type="ARBA" id="ARBA00023136"/>
    </source>
</evidence>
<dbReference type="Gene3D" id="1.20.5.110">
    <property type="match status" value="1"/>
</dbReference>
<dbReference type="GO" id="GO:0012505">
    <property type="term" value="C:endomembrane system"/>
    <property type="evidence" value="ECO:0007669"/>
    <property type="project" value="TreeGrafter"/>
</dbReference>
<dbReference type="GO" id="GO:0006886">
    <property type="term" value="P:intracellular protein transport"/>
    <property type="evidence" value="ECO:0007669"/>
    <property type="project" value="InterPro"/>
</dbReference>
<name>A0A8E0S2A4_9TREM</name>
<evidence type="ECO:0000313" key="8">
    <source>
        <dbReference type="EMBL" id="KAA0199774.1"/>
    </source>
</evidence>
<accession>A0A8E0S2A4</accession>
<dbReference type="GO" id="GO:0005484">
    <property type="term" value="F:SNAP receptor activity"/>
    <property type="evidence" value="ECO:0007669"/>
    <property type="project" value="InterPro"/>
</dbReference>